<accession>A0A7H0EZ19</accession>
<dbReference type="InterPro" id="IPR003823">
    <property type="entry name" value="CP12_dom"/>
</dbReference>
<evidence type="ECO:0000259" key="1">
    <source>
        <dbReference type="SMART" id="SM01093"/>
    </source>
</evidence>
<sequence>MKTVEGVDTTNNSPITQPQNIQQAILAALTQARQVCDQQGNNSPECSVAWDRIEELQAQNAHQQQLKHYLTSLESYCERYPDALECLIYDL</sequence>
<evidence type="ECO:0000313" key="2">
    <source>
        <dbReference type="EMBL" id="QNP29035.1"/>
    </source>
</evidence>
<dbReference type="InterPro" id="IPR039314">
    <property type="entry name" value="CP12-like"/>
</dbReference>
<feature type="domain" description="CP12" evidence="1">
    <location>
        <begin position="21"/>
        <end position="91"/>
    </location>
</feature>
<dbReference type="PANTHER" id="PTHR33921">
    <property type="entry name" value="CALVIN CYCLE PROTEIN CP12-2, CHLOROPLASTIC"/>
    <property type="match status" value="1"/>
</dbReference>
<dbReference type="RefSeq" id="WP_187705747.1">
    <property type="nucleotide sequence ID" value="NZ_CP060822.1"/>
</dbReference>
<dbReference type="GO" id="GO:0080153">
    <property type="term" value="P:negative regulation of reductive pentose-phosphate cycle"/>
    <property type="evidence" value="ECO:0007669"/>
    <property type="project" value="TreeGrafter"/>
</dbReference>
<dbReference type="Proteomes" id="UP000516013">
    <property type="component" value="Chromosome"/>
</dbReference>
<dbReference type="Pfam" id="PF02672">
    <property type="entry name" value="CP12"/>
    <property type="match status" value="1"/>
</dbReference>
<keyword evidence="3" id="KW-1185">Reference proteome</keyword>
<name>A0A7H0EZ19_9CYAN</name>
<gene>
    <name evidence="2" type="ORF">IAR63_14435</name>
</gene>
<organism evidence="2 3">
    <name type="scientific">Cylindrospermopsis curvispora GIHE-G1</name>
    <dbReference type="NCBI Taxonomy" id="2666332"/>
    <lineage>
        <taxon>Bacteria</taxon>
        <taxon>Bacillati</taxon>
        <taxon>Cyanobacteriota</taxon>
        <taxon>Cyanophyceae</taxon>
        <taxon>Nostocales</taxon>
        <taxon>Aphanizomenonaceae</taxon>
        <taxon>Cylindrospermopsis</taxon>
    </lineage>
</organism>
<dbReference type="PANTHER" id="PTHR33921:SF15">
    <property type="entry name" value="CALVIN CYCLE PROTEIN CP12-2, CHLOROPLASTIC"/>
    <property type="match status" value="1"/>
</dbReference>
<dbReference type="SMART" id="SM01093">
    <property type="entry name" value="CP12"/>
    <property type="match status" value="1"/>
</dbReference>
<dbReference type="KEGG" id="ccur:IAR63_14435"/>
<protein>
    <submittedName>
        <fullName evidence="2">Calvin cycle protein CP12</fullName>
    </submittedName>
</protein>
<dbReference type="EMBL" id="CP060822">
    <property type="protein sequence ID" value="QNP29035.1"/>
    <property type="molecule type" value="Genomic_DNA"/>
</dbReference>
<dbReference type="AlphaFoldDB" id="A0A7H0EZ19"/>
<evidence type="ECO:0000313" key="3">
    <source>
        <dbReference type="Proteomes" id="UP000516013"/>
    </source>
</evidence>
<reference evidence="2 3" key="1">
    <citation type="submission" date="2020-08" db="EMBL/GenBank/DDBJ databases">
        <title>Complete genome sequence of Raphidiopsis curvispora isolated from drinking water reservoir in South Korea.</title>
        <authorList>
            <person name="Jeong J."/>
        </authorList>
    </citation>
    <scope>NUCLEOTIDE SEQUENCE [LARGE SCALE GENOMIC DNA]</scope>
    <source>
        <strain evidence="2 3">GIHE-G1</strain>
    </source>
</reference>
<proteinExistence type="predicted"/>